<dbReference type="InterPro" id="IPR037898">
    <property type="entry name" value="NudC_fam"/>
</dbReference>
<keyword evidence="5" id="KW-1185">Reference proteome</keyword>
<evidence type="ECO:0000256" key="1">
    <source>
        <dbReference type="ARBA" id="ARBA00004496"/>
    </source>
</evidence>
<dbReference type="PROSITE" id="PS51203">
    <property type="entry name" value="CS"/>
    <property type="match status" value="1"/>
</dbReference>
<keyword evidence="2" id="KW-0963">Cytoplasm</keyword>
<dbReference type="Gene3D" id="2.60.40.790">
    <property type="match status" value="1"/>
</dbReference>
<evidence type="ECO:0000256" key="2">
    <source>
        <dbReference type="ARBA" id="ARBA00022490"/>
    </source>
</evidence>
<gene>
    <name evidence="4" type="primary">BOB1</name>
    <name evidence="4" type="ORF">TCON_2022</name>
</gene>
<proteinExistence type="predicted"/>
<protein>
    <submittedName>
        <fullName evidence="4">Protein BOBBER 1</fullName>
    </submittedName>
</protein>
<dbReference type="InterPro" id="IPR007052">
    <property type="entry name" value="CS_dom"/>
</dbReference>
<feature type="domain" description="CS" evidence="3">
    <location>
        <begin position="1"/>
        <end position="88"/>
    </location>
</feature>
<organism evidence="4 5">
    <name type="scientific">Astathelohania contejeani</name>
    <dbReference type="NCBI Taxonomy" id="164912"/>
    <lineage>
        <taxon>Eukaryota</taxon>
        <taxon>Fungi</taxon>
        <taxon>Fungi incertae sedis</taxon>
        <taxon>Microsporidia</taxon>
        <taxon>Astathelohaniidae</taxon>
        <taxon>Astathelohania</taxon>
    </lineage>
</organism>
<evidence type="ECO:0000313" key="4">
    <source>
        <dbReference type="EMBL" id="KAF7682761.1"/>
    </source>
</evidence>
<sequence>MNYNYTWNQDFDDVTIDIPLDELTKRNDISVKIVKKHLIVEVCGKEVFNNELFMDVYSGNLEYSWSLENGVISILMNKKKNMWWECAFVGHEKIDTEKLARDRPTNLDQWDEEGQRIVEEMLYNQKNKKENLQTDQEEILKKIMNSEENKDK</sequence>
<evidence type="ECO:0000313" key="5">
    <source>
        <dbReference type="Proteomes" id="UP001516464"/>
    </source>
</evidence>
<dbReference type="Pfam" id="PF04969">
    <property type="entry name" value="CS"/>
    <property type="match status" value="1"/>
</dbReference>
<dbReference type="EMBL" id="SBIQ01000184">
    <property type="protein sequence ID" value="KAF7682761.1"/>
    <property type="molecule type" value="Genomic_DNA"/>
</dbReference>
<evidence type="ECO:0000259" key="3">
    <source>
        <dbReference type="PROSITE" id="PS51203"/>
    </source>
</evidence>
<dbReference type="Proteomes" id="UP001516464">
    <property type="component" value="Unassembled WGS sequence"/>
</dbReference>
<accession>A0ABQ7HX58</accession>
<dbReference type="PANTHER" id="PTHR12356">
    <property type="entry name" value="NUCLEAR MOVEMENT PROTEIN NUDC"/>
    <property type="match status" value="1"/>
</dbReference>
<dbReference type="PANTHER" id="PTHR12356:SF3">
    <property type="entry name" value="NUCLEAR MIGRATION PROTEIN NUDC"/>
    <property type="match status" value="1"/>
</dbReference>
<comment type="caution">
    <text evidence="4">The sequence shown here is derived from an EMBL/GenBank/DDBJ whole genome shotgun (WGS) entry which is preliminary data.</text>
</comment>
<dbReference type="SUPFAM" id="SSF49764">
    <property type="entry name" value="HSP20-like chaperones"/>
    <property type="match status" value="1"/>
</dbReference>
<dbReference type="InterPro" id="IPR008978">
    <property type="entry name" value="HSP20-like_chaperone"/>
</dbReference>
<comment type="subcellular location">
    <subcellularLocation>
        <location evidence="1">Cytoplasm</location>
    </subcellularLocation>
</comment>
<reference evidence="4 5" key="1">
    <citation type="submission" date="2019-01" db="EMBL/GenBank/DDBJ databases">
        <title>Genomes sequencing and comparative genomics of infectious freshwater microsporidia, Cucumispora dikerogammari and Thelohania contejeani.</title>
        <authorList>
            <person name="Cormier A."/>
            <person name="Giraud I."/>
            <person name="Wattier R."/>
            <person name="Teixeira M."/>
            <person name="Grandjean F."/>
            <person name="Rigaud T."/>
            <person name="Cordaux R."/>
        </authorList>
    </citation>
    <scope>NUCLEOTIDE SEQUENCE [LARGE SCALE GENOMIC DNA]</scope>
    <source>
        <strain evidence="4">T1</strain>
        <tissue evidence="4">Spores</tissue>
    </source>
</reference>
<name>A0ABQ7HX58_9MICR</name>